<dbReference type="InterPro" id="IPR039425">
    <property type="entry name" value="RNA_pol_sigma-70-like"/>
</dbReference>
<keyword evidence="4" id="KW-0804">Transcription</keyword>
<dbReference type="Pfam" id="PF04542">
    <property type="entry name" value="Sigma70_r2"/>
    <property type="match status" value="1"/>
</dbReference>
<evidence type="ECO:0000256" key="1">
    <source>
        <dbReference type="ARBA" id="ARBA00010641"/>
    </source>
</evidence>
<comment type="caution">
    <text evidence="7">The sequence shown here is derived from an EMBL/GenBank/DDBJ whole genome shotgun (WGS) entry which is preliminary data.</text>
</comment>
<dbReference type="CDD" id="cd06171">
    <property type="entry name" value="Sigma70_r4"/>
    <property type="match status" value="1"/>
</dbReference>
<dbReference type="InterPro" id="IPR013325">
    <property type="entry name" value="RNA_pol_sigma_r2"/>
</dbReference>
<keyword evidence="3" id="KW-0731">Sigma factor</keyword>
<keyword evidence="8" id="KW-1185">Reference proteome</keyword>
<dbReference type="InterPro" id="IPR007627">
    <property type="entry name" value="RNA_pol_sigma70_r2"/>
</dbReference>
<feature type="domain" description="RNA polymerase sigma-70 region 2" evidence="5">
    <location>
        <begin position="9"/>
        <end position="72"/>
    </location>
</feature>
<dbReference type="EMBL" id="JBHLTM010000026">
    <property type="protein sequence ID" value="MFC0684055.1"/>
    <property type="molecule type" value="Genomic_DNA"/>
</dbReference>
<evidence type="ECO:0000259" key="6">
    <source>
        <dbReference type="Pfam" id="PF08281"/>
    </source>
</evidence>
<evidence type="ECO:0000259" key="5">
    <source>
        <dbReference type="Pfam" id="PF04542"/>
    </source>
</evidence>
<evidence type="ECO:0000256" key="4">
    <source>
        <dbReference type="ARBA" id="ARBA00023163"/>
    </source>
</evidence>
<dbReference type="RefSeq" id="WP_267218336.1">
    <property type="nucleotide sequence ID" value="NZ_JAPCWC010000001.1"/>
</dbReference>
<name>A0ABV6S4B8_9SPHN</name>
<sequence length="169" mass="18445">MSGGDTTIVGCHQAALSAYVRSLVDSAPLAADIVQETWARAIPALRSGRVENPRAFLCRVARNLVNDRARESGKWRPWLAEEAAGSAVADDSPDAERRVLAADRLRMVRGLVADLPPRCREVFTLRKFDGLDQADIADRLGITRGAVEKQLRIALLTLASRLGEIEEDA</sequence>
<keyword evidence="2" id="KW-0805">Transcription regulation</keyword>
<evidence type="ECO:0000256" key="3">
    <source>
        <dbReference type="ARBA" id="ARBA00023082"/>
    </source>
</evidence>
<evidence type="ECO:0000313" key="7">
    <source>
        <dbReference type="EMBL" id="MFC0684055.1"/>
    </source>
</evidence>
<dbReference type="NCBIfam" id="TIGR02937">
    <property type="entry name" value="sigma70-ECF"/>
    <property type="match status" value="1"/>
</dbReference>
<dbReference type="PANTHER" id="PTHR43133">
    <property type="entry name" value="RNA POLYMERASE ECF-TYPE SIGMA FACTO"/>
    <property type="match status" value="1"/>
</dbReference>
<protein>
    <submittedName>
        <fullName evidence="7">RNA polymerase sigma factor</fullName>
    </submittedName>
</protein>
<dbReference type="InterPro" id="IPR013249">
    <property type="entry name" value="RNA_pol_sigma70_r4_t2"/>
</dbReference>
<dbReference type="PANTHER" id="PTHR43133:SF63">
    <property type="entry name" value="RNA POLYMERASE SIGMA FACTOR FECI-RELATED"/>
    <property type="match status" value="1"/>
</dbReference>
<dbReference type="InterPro" id="IPR014284">
    <property type="entry name" value="RNA_pol_sigma-70_dom"/>
</dbReference>
<dbReference type="SUPFAM" id="SSF88946">
    <property type="entry name" value="Sigma2 domain of RNA polymerase sigma factors"/>
    <property type="match status" value="1"/>
</dbReference>
<evidence type="ECO:0000256" key="2">
    <source>
        <dbReference type="ARBA" id="ARBA00023015"/>
    </source>
</evidence>
<reference evidence="7 8" key="1">
    <citation type="submission" date="2024-09" db="EMBL/GenBank/DDBJ databases">
        <authorList>
            <person name="Sun Q."/>
            <person name="Mori K."/>
        </authorList>
    </citation>
    <scope>NUCLEOTIDE SEQUENCE [LARGE SCALE GENOMIC DNA]</scope>
    <source>
        <strain evidence="7 8">CICC 11035S</strain>
    </source>
</reference>
<dbReference type="SUPFAM" id="SSF88659">
    <property type="entry name" value="Sigma3 and sigma4 domains of RNA polymerase sigma factors"/>
    <property type="match status" value="1"/>
</dbReference>
<proteinExistence type="inferred from homology"/>
<accession>A0ABV6S4B8</accession>
<dbReference type="Pfam" id="PF08281">
    <property type="entry name" value="Sigma70_r4_2"/>
    <property type="match status" value="1"/>
</dbReference>
<comment type="similarity">
    <text evidence="1">Belongs to the sigma-70 factor family. ECF subfamily.</text>
</comment>
<organism evidence="7 8">
    <name type="scientific">Novosphingobium clariflavum</name>
    <dbReference type="NCBI Taxonomy" id="2029884"/>
    <lineage>
        <taxon>Bacteria</taxon>
        <taxon>Pseudomonadati</taxon>
        <taxon>Pseudomonadota</taxon>
        <taxon>Alphaproteobacteria</taxon>
        <taxon>Sphingomonadales</taxon>
        <taxon>Sphingomonadaceae</taxon>
        <taxon>Novosphingobium</taxon>
    </lineage>
</organism>
<gene>
    <name evidence="7" type="ORF">ACFFF8_05575</name>
</gene>
<dbReference type="Gene3D" id="1.10.10.10">
    <property type="entry name" value="Winged helix-like DNA-binding domain superfamily/Winged helix DNA-binding domain"/>
    <property type="match status" value="1"/>
</dbReference>
<evidence type="ECO:0000313" key="8">
    <source>
        <dbReference type="Proteomes" id="UP001589858"/>
    </source>
</evidence>
<dbReference type="InterPro" id="IPR013324">
    <property type="entry name" value="RNA_pol_sigma_r3/r4-like"/>
</dbReference>
<dbReference type="Proteomes" id="UP001589858">
    <property type="component" value="Unassembled WGS sequence"/>
</dbReference>
<dbReference type="Gene3D" id="1.10.1740.10">
    <property type="match status" value="1"/>
</dbReference>
<feature type="domain" description="RNA polymerase sigma factor 70 region 4 type 2" evidence="6">
    <location>
        <begin position="106"/>
        <end position="156"/>
    </location>
</feature>
<dbReference type="InterPro" id="IPR036388">
    <property type="entry name" value="WH-like_DNA-bd_sf"/>
</dbReference>